<proteinExistence type="predicted"/>
<evidence type="ECO:0000313" key="2">
    <source>
        <dbReference type="EMBL" id="OEF96341.1"/>
    </source>
</evidence>
<feature type="domain" description="HD-GYP" evidence="1">
    <location>
        <begin position="115"/>
        <end position="311"/>
    </location>
</feature>
<dbReference type="NCBIfam" id="TIGR00277">
    <property type="entry name" value="HDIG"/>
    <property type="match status" value="1"/>
</dbReference>
<name>A0A1E5G0I1_9FIRM</name>
<protein>
    <recommendedName>
        <fullName evidence="1">HD-GYP domain-containing protein</fullName>
    </recommendedName>
</protein>
<dbReference type="SUPFAM" id="SSF109604">
    <property type="entry name" value="HD-domain/PDEase-like"/>
    <property type="match status" value="1"/>
</dbReference>
<dbReference type="PANTHER" id="PTHR43155:SF2">
    <property type="entry name" value="CYCLIC DI-GMP PHOSPHODIESTERASE PA4108"/>
    <property type="match status" value="1"/>
</dbReference>
<dbReference type="STRING" id="766136.BHF68_09330"/>
<accession>A0A1E5G0I1</accession>
<reference evidence="2 3" key="1">
    <citation type="submission" date="2016-09" db="EMBL/GenBank/DDBJ databases">
        <title>Draft genome sequence for the type strain of Desulfuribacillus alkaliarsenatis AHT28, an obligately anaerobic, sulfidogenic bacterium isolated from Russian soda lake sediments.</title>
        <authorList>
            <person name="Abin C.A."/>
            <person name="Hollibaugh J.T."/>
        </authorList>
    </citation>
    <scope>NUCLEOTIDE SEQUENCE [LARGE SCALE GENOMIC DNA]</scope>
    <source>
        <strain evidence="2 3">AHT28</strain>
    </source>
</reference>
<dbReference type="InterPro" id="IPR037522">
    <property type="entry name" value="HD_GYP_dom"/>
</dbReference>
<sequence>MLSKQHKYVLIPVDLCEDGSILGEDVFTESGKLVLSEGTILTAELIEKLIALGIFTVSIQAQLGLDESNNIYVNDNHKEVIEKAYQTLDTIMGMLANRKPVSIKNHEQELQDLLQSTISTGEIIDILRQVQAFDDYLYKHSLAVGIYSVMLAAWLKLDDKDIKNVGLAGILHDIGKTKIDKELLSKPNSLTGRQQEILERHVRFSHDIVKFCGFHDSGMLKAILQHHERIDGSGYPERIKGNLIHPFAHIVAVADRYHNLTTDQPDKKRINHTEALKALRKEAFTCLDAKTVLTFIDGMMGKYSGRFCKMSNGQSGKVVFINRDDPIYPIIKIGKGAESKYIDLRFEKNLSIHEIL</sequence>
<dbReference type="SMART" id="SM00471">
    <property type="entry name" value="HDc"/>
    <property type="match status" value="1"/>
</dbReference>
<gene>
    <name evidence="2" type="ORF">BHF68_09330</name>
</gene>
<evidence type="ECO:0000259" key="1">
    <source>
        <dbReference type="PROSITE" id="PS51832"/>
    </source>
</evidence>
<dbReference type="PANTHER" id="PTHR43155">
    <property type="entry name" value="CYCLIC DI-GMP PHOSPHODIESTERASE PA4108-RELATED"/>
    <property type="match status" value="1"/>
</dbReference>
<keyword evidence="3" id="KW-1185">Reference proteome</keyword>
<dbReference type="AlphaFoldDB" id="A0A1E5G0I1"/>
<dbReference type="RefSeq" id="WP_069643847.1">
    <property type="nucleotide sequence ID" value="NZ_MIJE01000032.1"/>
</dbReference>
<dbReference type="Proteomes" id="UP000094296">
    <property type="component" value="Unassembled WGS sequence"/>
</dbReference>
<dbReference type="Pfam" id="PF13487">
    <property type="entry name" value="HD_5"/>
    <property type="match status" value="1"/>
</dbReference>
<dbReference type="InterPro" id="IPR006675">
    <property type="entry name" value="HDIG_dom"/>
</dbReference>
<dbReference type="InterPro" id="IPR003607">
    <property type="entry name" value="HD/PDEase_dom"/>
</dbReference>
<dbReference type="OrthoDB" id="9759601at2"/>
<organism evidence="2 3">
    <name type="scientific">Desulfuribacillus alkaliarsenatis</name>
    <dbReference type="NCBI Taxonomy" id="766136"/>
    <lineage>
        <taxon>Bacteria</taxon>
        <taxon>Bacillati</taxon>
        <taxon>Bacillota</taxon>
        <taxon>Desulfuribacillia</taxon>
        <taxon>Desulfuribacillales</taxon>
        <taxon>Desulfuribacillaceae</taxon>
        <taxon>Desulfuribacillus</taxon>
    </lineage>
</organism>
<dbReference type="Gene3D" id="1.10.3210.10">
    <property type="entry name" value="Hypothetical protein af1432"/>
    <property type="match status" value="1"/>
</dbReference>
<dbReference type="CDD" id="cd00077">
    <property type="entry name" value="HDc"/>
    <property type="match status" value="1"/>
</dbReference>
<dbReference type="EMBL" id="MIJE01000032">
    <property type="protein sequence ID" value="OEF96341.1"/>
    <property type="molecule type" value="Genomic_DNA"/>
</dbReference>
<evidence type="ECO:0000313" key="3">
    <source>
        <dbReference type="Proteomes" id="UP000094296"/>
    </source>
</evidence>
<dbReference type="PROSITE" id="PS51832">
    <property type="entry name" value="HD_GYP"/>
    <property type="match status" value="1"/>
</dbReference>
<comment type="caution">
    <text evidence="2">The sequence shown here is derived from an EMBL/GenBank/DDBJ whole genome shotgun (WGS) entry which is preliminary data.</text>
</comment>